<feature type="region of interest" description="Disordered" evidence="1">
    <location>
        <begin position="128"/>
        <end position="154"/>
    </location>
</feature>
<evidence type="ECO:0000256" key="2">
    <source>
        <dbReference type="SAM" id="Phobius"/>
    </source>
</evidence>
<dbReference type="PANTHER" id="PTHR35335:SF1">
    <property type="entry name" value="UPF0716 PROTEIN FXSA"/>
    <property type="match status" value="1"/>
</dbReference>
<dbReference type="AlphaFoldDB" id="D8KBL5"/>
<dbReference type="STRING" id="105559.Nwat_2920"/>
<dbReference type="OrthoDB" id="9792788at2"/>
<keyword evidence="2" id="KW-0472">Membrane</keyword>
<dbReference type="InterPro" id="IPR007313">
    <property type="entry name" value="FxsA"/>
</dbReference>
<dbReference type="eggNOG" id="COG3030">
    <property type="taxonomic scope" value="Bacteria"/>
</dbReference>
<dbReference type="Pfam" id="PF04186">
    <property type="entry name" value="FxsA"/>
    <property type="match status" value="1"/>
</dbReference>
<dbReference type="HOGENOM" id="CLU_085083_0_2_6"/>
<accession>D8KBL5</accession>
<feature type="transmembrane region" description="Helical" evidence="2">
    <location>
        <begin position="68"/>
        <end position="88"/>
    </location>
</feature>
<reference evidence="3 4" key="1">
    <citation type="submission" date="2010-06" db="EMBL/GenBank/DDBJ databases">
        <title>Complete sequence of chromosome of Nitrosococcus watsoni C-113.</title>
        <authorList>
            <consortium name="US DOE Joint Genome Institute"/>
            <person name="Lucas S."/>
            <person name="Copeland A."/>
            <person name="Lapidus A."/>
            <person name="Cheng J.-F."/>
            <person name="Bruce D."/>
            <person name="Goodwin L."/>
            <person name="Pitluck S."/>
            <person name="Malfatti S.A."/>
            <person name="Chain P.S.G."/>
            <person name="Land M."/>
            <person name="Hauser L."/>
            <person name="Kyrpides N."/>
            <person name="Ivanova N."/>
            <person name="Cambell M.A."/>
            <person name="Heidelberg J.F."/>
            <person name="Klotz M.G."/>
            <person name="Woyke T."/>
        </authorList>
    </citation>
    <scope>NUCLEOTIDE SEQUENCE [LARGE SCALE GENOMIC DNA]</scope>
    <source>
        <strain evidence="3 4">C-113</strain>
    </source>
</reference>
<evidence type="ECO:0000313" key="4">
    <source>
        <dbReference type="Proteomes" id="UP000000393"/>
    </source>
</evidence>
<proteinExistence type="predicted"/>
<dbReference type="EMBL" id="CP002086">
    <property type="protein sequence ID" value="ADJ29662.1"/>
    <property type="molecule type" value="Genomic_DNA"/>
</dbReference>
<evidence type="ECO:0000313" key="3">
    <source>
        <dbReference type="EMBL" id="ADJ29662.1"/>
    </source>
</evidence>
<protein>
    <submittedName>
        <fullName evidence="3">FxsA cytoplasmic membrane protein</fullName>
    </submittedName>
</protein>
<dbReference type="NCBIfam" id="NF008528">
    <property type="entry name" value="PRK11463.1-2"/>
    <property type="match status" value="1"/>
</dbReference>
<dbReference type="Proteomes" id="UP000000393">
    <property type="component" value="Chromosome"/>
</dbReference>
<dbReference type="KEGG" id="nwa:Nwat_2920"/>
<dbReference type="RefSeq" id="WP_013221725.1">
    <property type="nucleotide sequence ID" value="NC_014315.1"/>
</dbReference>
<keyword evidence="2" id="KW-0812">Transmembrane</keyword>
<dbReference type="GO" id="GO:0016020">
    <property type="term" value="C:membrane"/>
    <property type="evidence" value="ECO:0007669"/>
    <property type="project" value="InterPro"/>
</dbReference>
<keyword evidence="4" id="KW-1185">Reference proteome</keyword>
<dbReference type="PANTHER" id="PTHR35335">
    <property type="entry name" value="UPF0716 PROTEIN FXSA"/>
    <property type="match status" value="1"/>
</dbReference>
<name>D8KBL5_NITWC</name>
<feature type="transmembrane region" description="Helical" evidence="2">
    <location>
        <begin position="29"/>
        <end position="47"/>
    </location>
</feature>
<gene>
    <name evidence="3" type="ordered locus">Nwat_2920</name>
</gene>
<sequence>MFRLLFVFLLTFPLIEIYLLIRVGSAVGAGWTVFLCIVTAVVGAALLRQQGFSTVSRVQASIARGQVPALEMLEGALLLVCGMFLLTPGFFTDTLGFLGLIPPVRRAFLLWVARRALQRDGVEVTLYRQGQGPEDSDHRQRPRIIDGQAKREDE</sequence>
<organism evidence="3 4">
    <name type="scientific">Nitrosococcus watsoni (strain C-113)</name>
    <dbReference type="NCBI Taxonomy" id="105559"/>
    <lineage>
        <taxon>Bacteria</taxon>
        <taxon>Pseudomonadati</taxon>
        <taxon>Pseudomonadota</taxon>
        <taxon>Gammaproteobacteria</taxon>
        <taxon>Chromatiales</taxon>
        <taxon>Chromatiaceae</taxon>
        <taxon>Nitrosococcus</taxon>
    </lineage>
</organism>
<keyword evidence="2" id="KW-1133">Transmembrane helix</keyword>
<evidence type="ECO:0000256" key="1">
    <source>
        <dbReference type="SAM" id="MobiDB-lite"/>
    </source>
</evidence>